<dbReference type="Pfam" id="PF00440">
    <property type="entry name" value="TetR_N"/>
    <property type="match status" value="1"/>
</dbReference>
<protein>
    <submittedName>
        <fullName evidence="6">Transcriptional regulator, TetR family</fullName>
    </submittedName>
</protein>
<reference evidence="7" key="1">
    <citation type="submission" date="2016-10" db="EMBL/GenBank/DDBJ databases">
        <authorList>
            <person name="Varghese N."/>
            <person name="Submissions S."/>
        </authorList>
    </citation>
    <scope>NUCLEOTIDE SEQUENCE [LARGE SCALE GENOMIC DNA]</scope>
    <source>
        <strain evidence="7">S6-262</strain>
    </source>
</reference>
<evidence type="ECO:0000256" key="1">
    <source>
        <dbReference type="ARBA" id="ARBA00023015"/>
    </source>
</evidence>
<dbReference type="InterPro" id="IPR001647">
    <property type="entry name" value="HTH_TetR"/>
</dbReference>
<keyword evidence="2 4" id="KW-0238">DNA-binding</keyword>
<keyword evidence="3" id="KW-0804">Transcription</keyword>
<dbReference type="EMBL" id="FOCF01000007">
    <property type="protein sequence ID" value="SEN43115.1"/>
    <property type="molecule type" value="Genomic_DNA"/>
</dbReference>
<dbReference type="InterPro" id="IPR011075">
    <property type="entry name" value="TetR_C"/>
</dbReference>
<dbReference type="PANTHER" id="PTHR47506">
    <property type="entry name" value="TRANSCRIPTIONAL REGULATORY PROTEIN"/>
    <property type="match status" value="1"/>
</dbReference>
<dbReference type="Proteomes" id="UP000199206">
    <property type="component" value="Unassembled WGS sequence"/>
</dbReference>
<evidence type="ECO:0000256" key="4">
    <source>
        <dbReference type="PROSITE-ProRule" id="PRU00335"/>
    </source>
</evidence>
<dbReference type="Gene3D" id="1.10.357.10">
    <property type="entry name" value="Tetracycline Repressor, domain 2"/>
    <property type="match status" value="1"/>
</dbReference>
<dbReference type="SUPFAM" id="SSF46689">
    <property type="entry name" value="Homeodomain-like"/>
    <property type="match status" value="1"/>
</dbReference>
<keyword evidence="7" id="KW-1185">Reference proteome</keyword>
<dbReference type="GO" id="GO:0003677">
    <property type="term" value="F:DNA binding"/>
    <property type="evidence" value="ECO:0007669"/>
    <property type="project" value="UniProtKB-UniRule"/>
</dbReference>
<sequence length="196" mass="21081">MPRPRRIDREEALEAALGMFWRKGYEGTSYADLVAATGAERPALYAAFGNKEALFLKALDRYGSHYGAYVWEALKQPTARQVAQSIFTGAIDLATRFPDRTGCLGLNGGLAGTDESASVRQALIDWRASGEDALRTRLERAKEEADLPSDADCAALSAFVLAVAHGMAIQAKAGFSQQTLTAVAQQALAGWPTRAE</sequence>
<dbReference type="InterPro" id="IPR036271">
    <property type="entry name" value="Tet_transcr_reg_TetR-rel_C_sf"/>
</dbReference>
<organism evidence="6 7">
    <name type="scientific">Sphingomonas gellani</name>
    <dbReference type="NCBI Taxonomy" id="1166340"/>
    <lineage>
        <taxon>Bacteria</taxon>
        <taxon>Pseudomonadati</taxon>
        <taxon>Pseudomonadota</taxon>
        <taxon>Alphaproteobacteria</taxon>
        <taxon>Sphingomonadales</taxon>
        <taxon>Sphingomonadaceae</taxon>
        <taxon>Sphingomonas</taxon>
    </lineage>
</organism>
<dbReference type="AlphaFoldDB" id="A0A1H8GH66"/>
<dbReference type="PRINTS" id="PR00455">
    <property type="entry name" value="HTHTETR"/>
</dbReference>
<name>A0A1H8GH66_9SPHN</name>
<dbReference type="OrthoDB" id="9795242at2"/>
<dbReference type="Pfam" id="PF16925">
    <property type="entry name" value="TetR_C_13"/>
    <property type="match status" value="1"/>
</dbReference>
<evidence type="ECO:0000256" key="3">
    <source>
        <dbReference type="ARBA" id="ARBA00023163"/>
    </source>
</evidence>
<dbReference type="PROSITE" id="PS50977">
    <property type="entry name" value="HTH_TETR_2"/>
    <property type="match status" value="1"/>
</dbReference>
<proteinExistence type="predicted"/>
<gene>
    <name evidence="6" type="ORF">SAMN05192583_2755</name>
</gene>
<feature type="domain" description="HTH tetR-type" evidence="5">
    <location>
        <begin position="6"/>
        <end position="66"/>
    </location>
</feature>
<evidence type="ECO:0000259" key="5">
    <source>
        <dbReference type="PROSITE" id="PS50977"/>
    </source>
</evidence>
<dbReference type="SUPFAM" id="SSF48498">
    <property type="entry name" value="Tetracyclin repressor-like, C-terminal domain"/>
    <property type="match status" value="1"/>
</dbReference>
<dbReference type="InterPro" id="IPR009057">
    <property type="entry name" value="Homeodomain-like_sf"/>
</dbReference>
<feature type="DNA-binding region" description="H-T-H motif" evidence="4">
    <location>
        <begin position="29"/>
        <end position="48"/>
    </location>
</feature>
<evidence type="ECO:0000256" key="2">
    <source>
        <dbReference type="ARBA" id="ARBA00023125"/>
    </source>
</evidence>
<dbReference type="STRING" id="1166340.SAMN05192583_2755"/>
<accession>A0A1H8GH66</accession>
<keyword evidence="1" id="KW-0805">Transcription regulation</keyword>
<evidence type="ECO:0000313" key="6">
    <source>
        <dbReference type="EMBL" id="SEN43115.1"/>
    </source>
</evidence>
<dbReference type="PANTHER" id="PTHR47506:SF1">
    <property type="entry name" value="HTH-TYPE TRANSCRIPTIONAL REGULATOR YJDC"/>
    <property type="match status" value="1"/>
</dbReference>
<evidence type="ECO:0000313" key="7">
    <source>
        <dbReference type="Proteomes" id="UP000199206"/>
    </source>
</evidence>
<dbReference type="Gene3D" id="1.10.10.60">
    <property type="entry name" value="Homeodomain-like"/>
    <property type="match status" value="1"/>
</dbReference>